<dbReference type="InterPro" id="IPR019430">
    <property type="entry name" value="7TM_GPCR_serpentine_rcpt_Srx"/>
</dbReference>
<keyword evidence="1" id="KW-0472">Membrane</keyword>
<keyword evidence="1" id="KW-0812">Transmembrane</keyword>
<dbReference type="OrthoDB" id="5830666at2759"/>
<dbReference type="Proteomes" id="UP000252519">
    <property type="component" value="Unassembled WGS sequence"/>
</dbReference>
<keyword evidence="1" id="KW-1133">Transmembrane helix</keyword>
<dbReference type="PANTHER" id="PTHR23017">
    <property type="entry name" value="SERPENTINE RECEPTOR, CLASS X"/>
    <property type="match status" value="1"/>
</dbReference>
<feature type="transmembrane region" description="Helical" evidence="1">
    <location>
        <begin position="64"/>
        <end position="84"/>
    </location>
</feature>
<dbReference type="Pfam" id="PF10328">
    <property type="entry name" value="7TM_GPCR_Srx"/>
    <property type="match status" value="1"/>
</dbReference>
<feature type="transmembrane region" description="Helical" evidence="1">
    <location>
        <begin position="12"/>
        <end position="32"/>
    </location>
</feature>
<evidence type="ECO:0000313" key="3">
    <source>
        <dbReference type="EMBL" id="RCN32942.1"/>
    </source>
</evidence>
<dbReference type="EMBL" id="JOJR01001000">
    <property type="protein sequence ID" value="RCN32942.1"/>
    <property type="molecule type" value="Genomic_DNA"/>
</dbReference>
<reference evidence="3 4" key="1">
    <citation type="submission" date="2014-10" db="EMBL/GenBank/DDBJ databases">
        <title>Draft genome of the hookworm Ancylostoma caninum.</title>
        <authorList>
            <person name="Mitreva M."/>
        </authorList>
    </citation>
    <scope>NUCLEOTIDE SEQUENCE [LARGE SCALE GENOMIC DNA]</scope>
    <source>
        <strain evidence="3 4">Baltimore</strain>
    </source>
</reference>
<organism evidence="3 4">
    <name type="scientific">Ancylostoma caninum</name>
    <name type="common">Dog hookworm</name>
    <dbReference type="NCBI Taxonomy" id="29170"/>
    <lineage>
        <taxon>Eukaryota</taxon>
        <taxon>Metazoa</taxon>
        <taxon>Ecdysozoa</taxon>
        <taxon>Nematoda</taxon>
        <taxon>Chromadorea</taxon>
        <taxon>Rhabditida</taxon>
        <taxon>Rhabditina</taxon>
        <taxon>Rhabditomorpha</taxon>
        <taxon>Strongyloidea</taxon>
        <taxon>Ancylostomatidae</taxon>
        <taxon>Ancylostomatinae</taxon>
        <taxon>Ancylostoma</taxon>
    </lineage>
</organism>
<evidence type="ECO:0000256" key="1">
    <source>
        <dbReference type="SAM" id="Phobius"/>
    </source>
</evidence>
<proteinExistence type="predicted"/>
<feature type="transmembrane region" description="Helical" evidence="1">
    <location>
        <begin position="110"/>
        <end position="133"/>
    </location>
</feature>
<sequence>MKYRIWFTNSATFGYLIFTTAYASLYWGIYFVDTCDFHFSHDSRVWEFGTEPCSVYLSIYIDMVYNLCLFAVVAIIDMITIAHLRKLNKDFFLRNGEAGTANARERRETLLFIQAFSTSCVYIFTSLCFHLIAPLVSRHWAFLYFLCTTFVWEMSHTLGG</sequence>
<gene>
    <name evidence="3" type="ORF">ANCCAN_21234</name>
</gene>
<protein>
    <recommendedName>
        <fullName evidence="2">7TM GPCR serpentine receptor class x (Srx) domain-containing protein</fullName>
    </recommendedName>
</protein>
<feature type="domain" description="7TM GPCR serpentine receptor class x (Srx)" evidence="2">
    <location>
        <begin position="1"/>
        <end position="160"/>
    </location>
</feature>
<keyword evidence="4" id="KW-1185">Reference proteome</keyword>
<accession>A0A368FLM5</accession>
<evidence type="ECO:0000313" key="4">
    <source>
        <dbReference type="Proteomes" id="UP000252519"/>
    </source>
</evidence>
<evidence type="ECO:0000259" key="2">
    <source>
        <dbReference type="Pfam" id="PF10328"/>
    </source>
</evidence>
<comment type="caution">
    <text evidence="3">The sequence shown here is derived from an EMBL/GenBank/DDBJ whole genome shotgun (WGS) entry which is preliminary data.</text>
</comment>
<name>A0A368FLM5_ANCCA</name>
<dbReference type="PANTHER" id="PTHR23017:SF3">
    <property type="entry name" value="G-PROTEIN COUPLED RECEPTORS FAMILY 1 PROFILE DOMAIN-CONTAINING PROTEIN"/>
    <property type="match status" value="1"/>
</dbReference>
<dbReference type="AlphaFoldDB" id="A0A368FLM5"/>